<name>A0A815QG93_9BILA</name>
<dbReference type="InterPro" id="IPR011042">
    <property type="entry name" value="6-blade_b-propeller_TolB-like"/>
</dbReference>
<dbReference type="EMBL" id="CAJNOT010005345">
    <property type="protein sequence ID" value="CAF1462915.1"/>
    <property type="molecule type" value="Genomic_DNA"/>
</dbReference>
<gene>
    <name evidence="1" type="ORF">ZHD862_LOCUS35778</name>
</gene>
<comment type="caution">
    <text evidence="1">The sequence shown here is derived from an EMBL/GenBank/DDBJ whole genome shotgun (WGS) entry which is preliminary data.</text>
</comment>
<evidence type="ECO:0000313" key="2">
    <source>
        <dbReference type="Proteomes" id="UP000663864"/>
    </source>
</evidence>
<dbReference type="Proteomes" id="UP000663864">
    <property type="component" value="Unassembled WGS sequence"/>
</dbReference>
<protein>
    <submittedName>
        <fullName evidence="1">Uncharacterized protein</fullName>
    </submittedName>
</protein>
<reference evidence="1" key="1">
    <citation type="submission" date="2021-02" db="EMBL/GenBank/DDBJ databases">
        <authorList>
            <person name="Nowell W R."/>
        </authorList>
    </citation>
    <scope>NUCLEOTIDE SEQUENCE</scope>
</reference>
<dbReference type="SUPFAM" id="SSF63829">
    <property type="entry name" value="Calcium-dependent phosphotriesterase"/>
    <property type="match status" value="1"/>
</dbReference>
<dbReference type="Gene3D" id="2.120.10.30">
    <property type="entry name" value="TolB, C-terminal domain"/>
    <property type="match status" value="1"/>
</dbReference>
<feature type="non-terminal residue" evidence="1">
    <location>
        <position position="1"/>
    </location>
</feature>
<dbReference type="AlphaFoldDB" id="A0A815QG93"/>
<evidence type="ECO:0000313" key="1">
    <source>
        <dbReference type="EMBL" id="CAF1462915.1"/>
    </source>
</evidence>
<proteinExistence type="predicted"/>
<organism evidence="1 2">
    <name type="scientific">Rotaria sordida</name>
    <dbReference type="NCBI Taxonomy" id="392033"/>
    <lineage>
        <taxon>Eukaryota</taxon>
        <taxon>Metazoa</taxon>
        <taxon>Spiralia</taxon>
        <taxon>Gnathifera</taxon>
        <taxon>Rotifera</taxon>
        <taxon>Eurotatoria</taxon>
        <taxon>Bdelloidea</taxon>
        <taxon>Philodinida</taxon>
        <taxon>Philodinidae</taxon>
        <taxon>Rotaria</taxon>
    </lineage>
</organism>
<sequence length="128" mass="13906">MNTSTTTAIPMTTTTKTTTQQLMIPNIPADAQWTQNGVIVAGGYGYGNAPNQISLPNGFFIDDDQTMIISDSSNHRIMQWKMGDTIGQVVAGGNGKGKQLGQFDTPTDVLIDKETDSLIICDYFNERV</sequence>
<accession>A0A815QG93</accession>